<evidence type="ECO:0000256" key="1">
    <source>
        <dbReference type="ARBA" id="ARBA00012452"/>
    </source>
</evidence>
<accession>A0A2K1JS27</accession>
<keyword evidence="6" id="KW-1185">Reference proteome</keyword>
<dbReference type="PROSITE" id="PS50404">
    <property type="entry name" value="GST_NTER"/>
    <property type="match status" value="1"/>
</dbReference>
<dbReference type="GO" id="GO:0005737">
    <property type="term" value="C:cytoplasm"/>
    <property type="evidence" value="ECO:0000318"/>
    <property type="project" value="GO_Central"/>
</dbReference>
<keyword evidence="2" id="KW-0808">Transferase</keyword>
<dbReference type="PANTHER" id="PTHR43900:SF93">
    <property type="entry name" value="PHI CLASS GLUTATHIONE S-TRANSFERASE"/>
    <property type="match status" value="1"/>
</dbReference>
<dbReference type="STRING" id="3218.A0A2K1JS27"/>
<proteinExistence type="predicted"/>
<dbReference type="OMA" id="MAINLYG"/>
<dbReference type="GO" id="GO:0043295">
    <property type="term" value="F:glutathione binding"/>
    <property type="evidence" value="ECO:0000318"/>
    <property type="project" value="GO_Central"/>
</dbReference>
<dbReference type="InterPro" id="IPR004045">
    <property type="entry name" value="Glutathione_S-Trfase_N"/>
</dbReference>
<organism evidence="4">
    <name type="scientific">Physcomitrium patens</name>
    <name type="common">Spreading-leaved earth moss</name>
    <name type="synonym">Physcomitrella patens</name>
    <dbReference type="NCBI Taxonomy" id="3218"/>
    <lineage>
        <taxon>Eukaryota</taxon>
        <taxon>Viridiplantae</taxon>
        <taxon>Streptophyta</taxon>
        <taxon>Embryophyta</taxon>
        <taxon>Bryophyta</taxon>
        <taxon>Bryophytina</taxon>
        <taxon>Bryopsida</taxon>
        <taxon>Funariidae</taxon>
        <taxon>Funariales</taxon>
        <taxon>Funariaceae</taxon>
        <taxon>Physcomitrium</taxon>
    </lineage>
</organism>
<dbReference type="InterPro" id="IPR036249">
    <property type="entry name" value="Thioredoxin-like_sf"/>
</dbReference>
<dbReference type="Pfam" id="PF02798">
    <property type="entry name" value="GST_N"/>
    <property type="match status" value="1"/>
</dbReference>
<dbReference type="EnsemblPlants" id="Pp3c12_24820V3.1">
    <property type="protein sequence ID" value="Pp3c12_24820V3.1"/>
    <property type="gene ID" value="Pp3c12_24820"/>
</dbReference>
<evidence type="ECO:0000256" key="2">
    <source>
        <dbReference type="ARBA" id="ARBA00022679"/>
    </source>
</evidence>
<feature type="domain" description="GST N-terminal" evidence="3">
    <location>
        <begin position="1"/>
        <end position="82"/>
    </location>
</feature>
<evidence type="ECO:0000313" key="6">
    <source>
        <dbReference type="Proteomes" id="UP000006727"/>
    </source>
</evidence>
<sequence length="109" mass="12339">MAINLYGTYYSNACATAIVVLLEKEVEFELVSTSVLHGEHKTPKYMALQPFGLVPFLQDGDFKLFGTTSCCTVPLYFYYLFPSTNSSNEFLTPQQSVRFRNRSVAFVLD</sequence>
<dbReference type="EC" id="2.5.1.18" evidence="1"/>
<protein>
    <recommendedName>
        <fullName evidence="1">glutathione transferase</fullName>
        <ecNumber evidence="1">2.5.1.18</ecNumber>
    </recommendedName>
</protein>
<dbReference type="Gramene" id="Pp3c12_24820V3.1">
    <property type="protein sequence ID" value="Pp3c12_24820V3.1"/>
    <property type="gene ID" value="Pp3c12_24820"/>
</dbReference>
<name>A0A2K1JS27_PHYPA</name>
<evidence type="ECO:0000259" key="3">
    <source>
        <dbReference type="PROSITE" id="PS50404"/>
    </source>
</evidence>
<evidence type="ECO:0000313" key="5">
    <source>
        <dbReference type="EnsemblPlants" id="Pp3c12_24820V3.1"/>
    </source>
</evidence>
<dbReference type="Gene3D" id="3.40.30.10">
    <property type="entry name" value="Glutaredoxin"/>
    <property type="match status" value="1"/>
</dbReference>
<dbReference type="PaxDb" id="3218-PP1S372_31V6.1"/>
<dbReference type="Proteomes" id="UP000006727">
    <property type="component" value="Chromosome 12"/>
</dbReference>
<dbReference type="EMBL" id="ABEU02000012">
    <property type="protein sequence ID" value="PNR44334.1"/>
    <property type="molecule type" value="Genomic_DNA"/>
</dbReference>
<dbReference type="PANTHER" id="PTHR43900">
    <property type="entry name" value="GLUTATHIONE S-TRANSFERASE RHO"/>
    <property type="match status" value="1"/>
</dbReference>
<dbReference type="RefSeq" id="XP_024391634.1">
    <property type="nucleotide sequence ID" value="XM_024535866.2"/>
</dbReference>
<evidence type="ECO:0000313" key="4">
    <source>
        <dbReference type="EMBL" id="PNR44334.1"/>
    </source>
</evidence>
<dbReference type="AlphaFoldDB" id="A0A2K1JS27"/>
<dbReference type="GeneID" id="112290011"/>
<reference evidence="5" key="3">
    <citation type="submission" date="2020-12" db="UniProtKB">
        <authorList>
            <consortium name="EnsemblPlants"/>
        </authorList>
    </citation>
    <scope>IDENTIFICATION</scope>
</reference>
<reference evidence="4 6" key="2">
    <citation type="journal article" date="2018" name="Plant J.">
        <title>The Physcomitrella patens chromosome-scale assembly reveals moss genome structure and evolution.</title>
        <authorList>
            <person name="Lang D."/>
            <person name="Ullrich K.K."/>
            <person name="Murat F."/>
            <person name="Fuchs J."/>
            <person name="Jenkins J."/>
            <person name="Haas F.B."/>
            <person name="Piednoel M."/>
            <person name="Gundlach H."/>
            <person name="Van Bel M."/>
            <person name="Meyberg R."/>
            <person name="Vives C."/>
            <person name="Morata J."/>
            <person name="Symeonidi A."/>
            <person name="Hiss M."/>
            <person name="Muchero W."/>
            <person name="Kamisugi Y."/>
            <person name="Saleh O."/>
            <person name="Blanc G."/>
            <person name="Decker E.L."/>
            <person name="van Gessel N."/>
            <person name="Grimwood J."/>
            <person name="Hayes R.D."/>
            <person name="Graham S.W."/>
            <person name="Gunter L.E."/>
            <person name="McDaniel S.F."/>
            <person name="Hoernstein S.N.W."/>
            <person name="Larsson A."/>
            <person name="Li F.W."/>
            <person name="Perroud P.F."/>
            <person name="Phillips J."/>
            <person name="Ranjan P."/>
            <person name="Rokshar D.S."/>
            <person name="Rothfels C.J."/>
            <person name="Schneider L."/>
            <person name="Shu S."/>
            <person name="Stevenson D.W."/>
            <person name="Thummler F."/>
            <person name="Tillich M."/>
            <person name="Villarreal Aguilar J.C."/>
            <person name="Widiez T."/>
            <person name="Wong G.K."/>
            <person name="Wymore A."/>
            <person name="Zhang Y."/>
            <person name="Zimmer A.D."/>
            <person name="Quatrano R.S."/>
            <person name="Mayer K.F.X."/>
            <person name="Goodstein D."/>
            <person name="Casacuberta J.M."/>
            <person name="Vandepoele K."/>
            <person name="Reski R."/>
            <person name="Cuming A.C."/>
            <person name="Tuskan G.A."/>
            <person name="Maumus F."/>
            <person name="Salse J."/>
            <person name="Schmutz J."/>
            <person name="Rensing S.A."/>
        </authorList>
    </citation>
    <scope>NUCLEOTIDE SEQUENCE [LARGE SCALE GENOMIC DNA]</scope>
    <source>
        <strain evidence="5 6">cv. Gransden 2004</strain>
    </source>
</reference>
<reference evidence="4 6" key="1">
    <citation type="journal article" date="2008" name="Science">
        <title>The Physcomitrella genome reveals evolutionary insights into the conquest of land by plants.</title>
        <authorList>
            <person name="Rensing S."/>
            <person name="Lang D."/>
            <person name="Zimmer A."/>
            <person name="Terry A."/>
            <person name="Salamov A."/>
            <person name="Shapiro H."/>
            <person name="Nishiyama T."/>
            <person name="Perroud P.-F."/>
            <person name="Lindquist E."/>
            <person name="Kamisugi Y."/>
            <person name="Tanahashi T."/>
            <person name="Sakakibara K."/>
            <person name="Fujita T."/>
            <person name="Oishi K."/>
            <person name="Shin-I T."/>
            <person name="Kuroki Y."/>
            <person name="Toyoda A."/>
            <person name="Suzuki Y."/>
            <person name="Hashimoto A."/>
            <person name="Yamaguchi K."/>
            <person name="Sugano A."/>
            <person name="Kohara Y."/>
            <person name="Fujiyama A."/>
            <person name="Anterola A."/>
            <person name="Aoki S."/>
            <person name="Ashton N."/>
            <person name="Barbazuk W.B."/>
            <person name="Barker E."/>
            <person name="Bennetzen J."/>
            <person name="Bezanilla M."/>
            <person name="Blankenship R."/>
            <person name="Cho S.H."/>
            <person name="Dutcher S."/>
            <person name="Estelle M."/>
            <person name="Fawcett J.A."/>
            <person name="Gundlach H."/>
            <person name="Hanada K."/>
            <person name="Heyl A."/>
            <person name="Hicks K.A."/>
            <person name="Hugh J."/>
            <person name="Lohr M."/>
            <person name="Mayer K."/>
            <person name="Melkozernov A."/>
            <person name="Murata T."/>
            <person name="Nelson D."/>
            <person name="Pils B."/>
            <person name="Prigge M."/>
            <person name="Reiss B."/>
            <person name="Renner T."/>
            <person name="Rombauts S."/>
            <person name="Rushton P."/>
            <person name="Sanderfoot A."/>
            <person name="Schween G."/>
            <person name="Shiu S.-H."/>
            <person name="Stueber K."/>
            <person name="Theodoulou F.L."/>
            <person name="Tu H."/>
            <person name="Van de Peer Y."/>
            <person name="Verrier P.J."/>
            <person name="Waters E."/>
            <person name="Wood A."/>
            <person name="Yang L."/>
            <person name="Cove D."/>
            <person name="Cuming A."/>
            <person name="Hasebe M."/>
            <person name="Lucas S."/>
            <person name="Mishler D.B."/>
            <person name="Reski R."/>
            <person name="Grigoriev I."/>
            <person name="Quatrano R.S."/>
            <person name="Boore J.L."/>
        </authorList>
    </citation>
    <scope>NUCLEOTIDE SEQUENCE [LARGE SCALE GENOMIC DNA]</scope>
    <source>
        <strain evidence="5 6">cv. Gransden 2004</strain>
    </source>
</reference>
<dbReference type="GO" id="GO:0004364">
    <property type="term" value="F:glutathione transferase activity"/>
    <property type="evidence" value="ECO:0000318"/>
    <property type="project" value="GO_Central"/>
</dbReference>
<dbReference type="SUPFAM" id="SSF52833">
    <property type="entry name" value="Thioredoxin-like"/>
    <property type="match status" value="1"/>
</dbReference>
<dbReference type="GO" id="GO:0006749">
    <property type="term" value="P:glutathione metabolic process"/>
    <property type="evidence" value="ECO:0000318"/>
    <property type="project" value="GO_Central"/>
</dbReference>
<gene>
    <name evidence="5" type="primary">LOC112290011</name>
    <name evidence="4" type="ORF">PHYPA_016718</name>
</gene>
<dbReference type="OrthoDB" id="422574at2759"/>